<evidence type="ECO:0000313" key="7">
    <source>
        <dbReference type="Proteomes" id="UP000626220"/>
    </source>
</evidence>
<evidence type="ECO:0000256" key="1">
    <source>
        <dbReference type="ARBA" id="ARBA00010638"/>
    </source>
</evidence>
<keyword evidence="3 4" id="KW-0067">ATP-binding</keyword>
<dbReference type="GO" id="GO:0009396">
    <property type="term" value="P:folic acid-containing compound biosynthetic process"/>
    <property type="evidence" value="ECO:0007669"/>
    <property type="project" value="TreeGrafter"/>
</dbReference>
<keyword evidence="2 4" id="KW-0547">Nucleotide-binding</keyword>
<keyword evidence="4" id="KW-0460">Magnesium</keyword>
<dbReference type="PANTHER" id="PTHR23407:SF1">
    <property type="entry name" value="5-FORMYLTETRAHYDROFOLATE CYCLO-LIGASE"/>
    <property type="match status" value="1"/>
</dbReference>
<dbReference type="Pfam" id="PF01812">
    <property type="entry name" value="5-FTHF_cyc-lig"/>
    <property type="match status" value="1"/>
</dbReference>
<dbReference type="Gene3D" id="3.40.50.10420">
    <property type="entry name" value="NagB/RpiA/CoA transferase-like"/>
    <property type="match status" value="1"/>
</dbReference>
<comment type="caution">
    <text evidence="6">The sequence shown here is derived from an EMBL/GenBank/DDBJ whole genome shotgun (WGS) entry which is preliminary data.</text>
</comment>
<comment type="similarity">
    <text evidence="1 4">Belongs to the 5-formyltetrahydrofolate cyclo-ligase family.</text>
</comment>
<accession>A0A8J3H3J0</accession>
<dbReference type="GO" id="GO:0046872">
    <property type="term" value="F:metal ion binding"/>
    <property type="evidence" value="ECO:0007669"/>
    <property type="project" value="UniProtKB-KW"/>
</dbReference>
<sequence length="255" mass="27553">MSDDDFKSFACSSGFSSPPCYAAEIAPGYFDSLAVDPQQARDVARWRRAARSRLRAARLALSVADRKAAGAALTGHLRQLLQGRFGGARGLVFSAYWPIKGEPDLRTLMSELHGDGVIIALPVVETRAAPLTFRRWTPDTRMVRGDWNIPVPPPDAPVLTPDIALAPLVGWTAEGYRLGYGGGYFDRTLAALDPKPFVIGIGLQAAKLATIYPQPHDIPLDLILTEGDVHVSPSGAPGRHGAALQWTPVARNRPR</sequence>
<name>A0A8J3H3J0_9RHOB</name>
<keyword evidence="4" id="KW-0479">Metal-binding</keyword>
<dbReference type="PANTHER" id="PTHR23407">
    <property type="entry name" value="ATPASE INHIBITOR/5-FORMYLTETRAHYDROFOLATE CYCLO-LIGASE"/>
    <property type="match status" value="1"/>
</dbReference>
<dbReference type="InterPro" id="IPR024185">
    <property type="entry name" value="FTHF_cligase-like_sf"/>
</dbReference>
<dbReference type="InterPro" id="IPR037171">
    <property type="entry name" value="NagB/RpiA_transferase-like"/>
</dbReference>
<dbReference type="EMBL" id="BNCJ01000037">
    <property type="protein sequence ID" value="GHF74088.1"/>
    <property type="molecule type" value="Genomic_DNA"/>
</dbReference>
<reference evidence="6" key="1">
    <citation type="journal article" date="2014" name="Int. J. Syst. Evol. Microbiol.">
        <title>Complete genome sequence of Corynebacterium casei LMG S-19264T (=DSM 44701T), isolated from a smear-ripened cheese.</title>
        <authorList>
            <consortium name="US DOE Joint Genome Institute (JGI-PGF)"/>
            <person name="Walter F."/>
            <person name="Albersmeier A."/>
            <person name="Kalinowski J."/>
            <person name="Ruckert C."/>
        </authorList>
    </citation>
    <scope>NUCLEOTIDE SEQUENCE</scope>
    <source>
        <strain evidence="6">KCTC 42650</strain>
    </source>
</reference>
<proteinExistence type="inferred from homology"/>
<organism evidence="6 7">
    <name type="scientific">Seohaeicola zhoushanensis</name>
    <dbReference type="NCBI Taxonomy" id="1569283"/>
    <lineage>
        <taxon>Bacteria</taxon>
        <taxon>Pseudomonadati</taxon>
        <taxon>Pseudomonadota</taxon>
        <taxon>Alphaproteobacteria</taxon>
        <taxon>Rhodobacterales</taxon>
        <taxon>Roseobacteraceae</taxon>
        <taxon>Seohaeicola</taxon>
    </lineage>
</organism>
<dbReference type="Proteomes" id="UP000626220">
    <property type="component" value="Unassembled WGS sequence"/>
</dbReference>
<dbReference type="InterPro" id="IPR002698">
    <property type="entry name" value="FTHF_cligase"/>
</dbReference>
<dbReference type="EC" id="6.3.3.2" evidence="4"/>
<evidence type="ECO:0000256" key="2">
    <source>
        <dbReference type="ARBA" id="ARBA00022741"/>
    </source>
</evidence>
<evidence type="ECO:0000256" key="3">
    <source>
        <dbReference type="ARBA" id="ARBA00022840"/>
    </source>
</evidence>
<feature type="region of interest" description="Disordered" evidence="5">
    <location>
        <begin position="234"/>
        <end position="255"/>
    </location>
</feature>
<evidence type="ECO:0000256" key="5">
    <source>
        <dbReference type="SAM" id="MobiDB-lite"/>
    </source>
</evidence>
<dbReference type="SUPFAM" id="SSF100950">
    <property type="entry name" value="NagB/RpiA/CoA transferase-like"/>
    <property type="match status" value="1"/>
</dbReference>
<dbReference type="AlphaFoldDB" id="A0A8J3H3J0"/>
<evidence type="ECO:0000256" key="4">
    <source>
        <dbReference type="RuleBase" id="RU361279"/>
    </source>
</evidence>
<comment type="cofactor">
    <cofactor evidence="4">
        <name>Mg(2+)</name>
        <dbReference type="ChEBI" id="CHEBI:18420"/>
    </cofactor>
</comment>
<dbReference type="NCBIfam" id="TIGR02727">
    <property type="entry name" value="MTHFS_bact"/>
    <property type="match status" value="1"/>
</dbReference>
<dbReference type="GO" id="GO:0030272">
    <property type="term" value="F:5-formyltetrahydrofolate cyclo-ligase activity"/>
    <property type="evidence" value="ECO:0007669"/>
    <property type="project" value="UniProtKB-EC"/>
</dbReference>
<comment type="catalytic activity">
    <reaction evidence="4">
        <text>(6S)-5-formyl-5,6,7,8-tetrahydrofolate + ATP = (6R)-5,10-methenyltetrahydrofolate + ADP + phosphate</text>
        <dbReference type="Rhea" id="RHEA:10488"/>
        <dbReference type="ChEBI" id="CHEBI:30616"/>
        <dbReference type="ChEBI" id="CHEBI:43474"/>
        <dbReference type="ChEBI" id="CHEBI:57455"/>
        <dbReference type="ChEBI" id="CHEBI:57457"/>
        <dbReference type="ChEBI" id="CHEBI:456216"/>
        <dbReference type="EC" id="6.3.3.2"/>
    </reaction>
</comment>
<reference evidence="6" key="2">
    <citation type="submission" date="2020-09" db="EMBL/GenBank/DDBJ databases">
        <authorList>
            <person name="Sun Q."/>
            <person name="Kim S."/>
        </authorList>
    </citation>
    <scope>NUCLEOTIDE SEQUENCE</scope>
    <source>
        <strain evidence="6">KCTC 42650</strain>
    </source>
</reference>
<dbReference type="GO" id="GO:0005524">
    <property type="term" value="F:ATP binding"/>
    <property type="evidence" value="ECO:0007669"/>
    <property type="project" value="UniProtKB-KW"/>
</dbReference>
<gene>
    <name evidence="6" type="ORF">GCM10017056_51020</name>
</gene>
<protein>
    <recommendedName>
        <fullName evidence="4">5-formyltetrahydrofolate cyclo-ligase</fullName>
        <ecNumber evidence="4">6.3.3.2</ecNumber>
    </recommendedName>
</protein>
<keyword evidence="7" id="KW-1185">Reference proteome</keyword>
<dbReference type="GO" id="GO:0035999">
    <property type="term" value="P:tetrahydrofolate interconversion"/>
    <property type="evidence" value="ECO:0007669"/>
    <property type="project" value="TreeGrafter"/>
</dbReference>
<dbReference type="RefSeq" id="WP_189682960.1">
    <property type="nucleotide sequence ID" value="NZ_BNCJ01000037.1"/>
</dbReference>
<evidence type="ECO:0000313" key="6">
    <source>
        <dbReference type="EMBL" id="GHF74088.1"/>
    </source>
</evidence>